<evidence type="ECO:0008006" key="3">
    <source>
        <dbReference type="Google" id="ProtNLM"/>
    </source>
</evidence>
<dbReference type="Proteomes" id="UP001060895">
    <property type="component" value="Unassembled WGS sequence"/>
</dbReference>
<dbReference type="InterPro" id="IPR038084">
    <property type="entry name" value="PduO/GlcC-like_sf"/>
</dbReference>
<dbReference type="PANTHER" id="PTHR34309">
    <property type="entry name" value="SLR1406 PROTEIN"/>
    <property type="match status" value="1"/>
</dbReference>
<dbReference type="InterPro" id="IPR052517">
    <property type="entry name" value="GlcG_carb_metab_protein"/>
</dbReference>
<dbReference type="EMBL" id="BAQP01000314">
    <property type="protein sequence ID" value="GBQ29317.1"/>
    <property type="molecule type" value="Genomic_DNA"/>
</dbReference>
<evidence type="ECO:0000313" key="1">
    <source>
        <dbReference type="EMBL" id="GBQ29317.1"/>
    </source>
</evidence>
<comment type="caution">
    <text evidence="1">The sequence shown here is derived from an EMBL/GenBank/DDBJ whole genome shotgun (WGS) entry which is preliminary data.</text>
</comment>
<name>A0ABQ0PDU6_9PROT</name>
<dbReference type="InterPro" id="IPR005624">
    <property type="entry name" value="PduO/GlcC-like"/>
</dbReference>
<dbReference type="SUPFAM" id="SSF143744">
    <property type="entry name" value="GlcG-like"/>
    <property type="match status" value="1"/>
</dbReference>
<keyword evidence="2" id="KW-1185">Reference proteome</keyword>
<gene>
    <name evidence="1" type="ORF">AA12717_3216</name>
</gene>
<evidence type="ECO:0000313" key="2">
    <source>
        <dbReference type="Proteomes" id="UP001060895"/>
    </source>
</evidence>
<sequence>MARAAEEKAVSIGTSIVVTVVDEGGRTILVERMADAQLASLELSERKAVSAVFYKRPSAAFEKALAGGKMAVLALPHAMPAAGGLPILHDGRLIGAIGVSGGNNAQDEEAAEAALSAIGS</sequence>
<dbReference type="PANTHER" id="PTHR34309:SF1">
    <property type="entry name" value="PROTEIN GLCG"/>
    <property type="match status" value="1"/>
</dbReference>
<dbReference type="Gene3D" id="3.30.450.150">
    <property type="entry name" value="Haem-degrading domain"/>
    <property type="match status" value="1"/>
</dbReference>
<reference evidence="1" key="1">
    <citation type="submission" date="2013-04" db="EMBL/GenBank/DDBJ databases">
        <title>The genome sequencing project of 58 acetic acid bacteria.</title>
        <authorList>
            <person name="Okamoto-Kainuma A."/>
            <person name="Ishikawa M."/>
            <person name="Umino S."/>
            <person name="Koizumi Y."/>
            <person name="Shiwa Y."/>
            <person name="Yoshikawa H."/>
            <person name="Matsutani M."/>
            <person name="Matsushita K."/>
        </authorList>
    </citation>
    <scope>NUCLEOTIDE SEQUENCE</scope>
    <source>
        <strain evidence="1">DSM 12717</strain>
    </source>
</reference>
<accession>A0ABQ0PDU6</accession>
<protein>
    <recommendedName>
        <fullName evidence="3">Heme-binding protein</fullName>
    </recommendedName>
</protein>
<organism evidence="1 2">
    <name type="scientific">Gluconacetobacter sacchari DSM 12717</name>
    <dbReference type="NCBI Taxonomy" id="1307940"/>
    <lineage>
        <taxon>Bacteria</taxon>
        <taxon>Pseudomonadati</taxon>
        <taxon>Pseudomonadota</taxon>
        <taxon>Alphaproteobacteria</taxon>
        <taxon>Acetobacterales</taxon>
        <taxon>Acetobacteraceae</taxon>
        <taxon>Gluconacetobacter</taxon>
    </lineage>
</organism>
<dbReference type="Pfam" id="PF03928">
    <property type="entry name" value="HbpS-like"/>
    <property type="match status" value="1"/>
</dbReference>
<proteinExistence type="predicted"/>